<keyword evidence="5 13" id="KW-0663">Pyridoxal phosphate</keyword>
<comment type="catalytic activity">
    <reaction evidence="11 13">
        <text>L-homocysteine + L-serine = L,L-cystathionine + H2O</text>
        <dbReference type="Rhea" id="RHEA:10112"/>
        <dbReference type="ChEBI" id="CHEBI:15377"/>
        <dbReference type="ChEBI" id="CHEBI:33384"/>
        <dbReference type="ChEBI" id="CHEBI:58161"/>
        <dbReference type="ChEBI" id="CHEBI:58199"/>
        <dbReference type="EC" id="4.2.1.22"/>
    </reaction>
</comment>
<name>A0A9N9MUK7_9CUCU</name>
<dbReference type="GO" id="GO:0030170">
    <property type="term" value="F:pyridoxal phosphate binding"/>
    <property type="evidence" value="ECO:0007669"/>
    <property type="project" value="UniProtKB-ARBA"/>
</dbReference>
<evidence type="ECO:0000256" key="6">
    <source>
        <dbReference type="ARBA" id="ARBA00023122"/>
    </source>
</evidence>
<evidence type="ECO:0000256" key="8">
    <source>
        <dbReference type="ARBA" id="ARBA00023239"/>
    </source>
</evidence>
<comment type="function">
    <text evidence="10">Hydro-lyase catalyzing the first step of the transsulfuration pathway, where the hydroxyl group of L-serine is displaced by L-homocysteine in a beta-replacement reaction to form L-cystathionine, the precursor of L-cysteine. This catabolic route allows the elimination of L-methionine and the toxic metabolite L-homocysteine. Also involved in the production of hydrogen sulfide, a gasotransmitter with signaling and cytoprotective effects on neurons.</text>
</comment>
<reference evidence="15" key="1">
    <citation type="submission" date="2022-01" db="EMBL/GenBank/DDBJ databases">
        <authorList>
            <person name="King R."/>
        </authorList>
    </citation>
    <scope>NUCLEOTIDE SEQUENCE</scope>
</reference>
<evidence type="ECO:0000256" key="3">
    <source>
        <dbReference type="ARBA" id="ARBA00007103"/>
    </source>
</evidence>
<dbReference type="SMART" id="SM00116">
    <property type="entry name" value="CBS"/>
    <property type="match status" value="1"/>
</dbReference>
<dbReference type="NCBIfam" id="TIGR01137">
    <property type="entry name" value="cysta_beta"/>
    <property type="match status" value="1"/>
</dbReference>
<dbReference type="Proteomes" id="UP001152799">
    <property type="component" value="Chromosome 6"/>
</dbReference>
<keyword evidence="7 13" id="KW-0198">Cysteine biosynthesis</keyword>
<evidence type="ECO:0000313" key="16">
    <source>
        <dbReference type="Proteomes" id="UP001152799"/>
    </source>
</evidence>
<dbReference type="CDD" id="cd01561">
    <property type="entry name" value="CBS_like"/>
    <property type="match status" value="1"/>
</dbReference>
<dbReference type="InterPro" id="IPR001216">
    <property type="entry name" value="P-phosphate_BS"/>
</dbReference>
<keyword evidence="6 12" id="KW-0129">CBS domain</keyword>
<dbReference type="SUPFAM" id="SSF54631">
    <property type="entry name" value="CBS-domain pair"/>
    <property type="match status" value="1"/>
</dbReference>
<dbReference type="InterPro" id="IPR000644">
    <property type="entry name" value="CBS_dom"/>
</dbReference>
<evidence type="ECO:0000256" key="1">
    <source>
        <dbReference type="ARBA" id="ARBA00001933"/>
    </source>
</evidence>
<dbReference type="Gene3D" id="3.40.50.1100">
    <property type="match status" value="2"/>
</dbReference>
<evidence type="ECO:0000256" key="5">
    <source>
        <dbReference type="ARBA" id="ARBA00022898"/>
    </source>
</evidence>
<gene>
    <name evidence="15" type="ORF">CEUTPL_LOCUS11399</name>
</gene>
<sequence>MSAQTAKNGTNGQCPVTKKLKVDGVPIFHSPLNDVVAPPDNKSKCTWNRINDKGQVNPHSVHDWRQKSKILPDILKTIGNTPLVKLNKIPQSAGIKANIYVKCEYFNPGGSVKDRIGYRMVEDAERQGLLKPGSTIIEPSSGNTGIGLALAAAVKGYRCIIVMSEKMSNEKVSTLKALGAEIVRVPVNLDSFAPDGMFGLTHKLHKEIPNSIILDQYSNPGNPLAHYDTTAEEIFNQCDQKVDMIVIGSGTGGTVCGIGRKFKEISPQTKIVAADPFGSILALPEALNKTDVTFYEVEGVGYDFVPTVLDRSIVDVWIKTHDKQALPMARRLIKEEGLLAGTSSGANVAAALEAAKDLKEGQNVVVILPDSIRNYITKFISDEWMQARGYMPCENTKNHWWWDKKVTELSKPVQTATISMTCERVMQLMKKLGTDQIPVVDEDGGIIGVVCLQKILSSVMAKEIHASDSIERLIARVYPKLYTNAHLGLVSSVLEKETYVIILEKKDVGNGQVEVPVGIVTPIDVLQYISENQDK</sequence>
<evidence type="ECO:0000256" key="9">
    <source>
        <dbReference type="ARBA" id="ARBA00026192"/>
    </source>
</evidence>
<feature type="domain" description="CBS" evidence="14">
    <location>
        <begin position="409"/>
        <end position="467"/>
    </location>
</feature>
<dbReference type="EC" id="4.2.1.22" evidence="4 13"/>
<evidence type="ECO:0000256" key="12">
    <source>
        <dbReference type="PROSITE-ProRule" id="PRU00703"/>
    </source>
</evidence>
<dbReference type="SUPFAM" id="SSF53686">
    <property type="entry name" value="Tryptophan synthase beta subunit-like PLP-dependent enzymes"/>
    <property type="match status" value="1"/>
</dbReference>
<protein>
    <recommendedName>
        <fullName evidence="9 13">Cystathionine beta-synthase</fullName>
        <ecNumber evidence="4 13">4.2.1.22</ecNumber>
    </recommendedName>
</protein>
<accession>A0A9N9MUK7</accession>
<dbReference type="FunFam" id="3.40.50.1100:FF:000118">
    <property type="entry name" value="Related to CYS4-cystathionine beta-synthase"/>
    <property type="match status" value="1"/>
</dbReference>
<dbReference type="InterPro" id="IPR036052">
    <property type="entry name" value="TrpB-like_PALP_sf"/>
</dbReference>
<dbReference type="InterPro" id="IPR050214">
    <property type="entry name" value="Cys_Synth/Cystath_Beta-Synth"/>
</dbReference>
<keyword evidence="8 13" id="KW-0456">Lyase</keyword>
<dbReference type="Gene3D" id="3.10.580.10">
    <property type="entry name" value="CBS-domain"/>
    <property type="match status" value="1"/>
</dbReference>
<keyword evidence="13" id="KW-0028">Amino-acid biosynthesis</keyword>
<dbReference type="InterPro" id="IPR001926">
    <property type="entry name" value="TrpB-like_PALP"/>
</dbReference>
<evidence type="ECO:0000256" key="2">
    <source>
        <dbReference type="ARBA" id="ARBA00005003"/>
    </source>
</evidence>
<dbReference type="PROSITE" id="PS51371">
    <property type="entry name" value="CBS"/>
    <property type="match status" value="1"/>
</dbReference>
<comment type="pathway">
    <text evidence="2">Amino-acid biosynthesis; L-cysteine biosynthesis; L-cysteine from L-homocysteine and L-serine: step 1/2.</text>
</comment>
<dbReference type="GO" id="GO:0019343">
    <property type="term" value="P:cysteine biosynthetic process via cystathionine"/>
    <property type="evidence" value="ECO:0007669"/>
    <property type="project" value="UniProtKB-UniRule"/>
</dbReference>
<dbReference type="OrthoDB" id="728at2759"/>
<dbReference type="InterPro" id="IPR005857">
    <property type="entry name" value="Cysta_beta_synth"/>
</dbReference>
<evidence type="ECO:0000256" key="7">
    <source>
        <dbReference type="ARBA" id="ARBA00023192"/>
    </source>
</evidence>
<dbReference type="PANTHER" id="PTHR10314">
    <property type="entry name" value="CYSTATHIONINE BETA-SYNTHASE"/>
    <property type="match status" value="1"/>
</dbReference>
<dbReference type="FunFam" id="3.40.50.1100:FF:000003">
    <property type="entry name" value="Cystathionine beta-synthase"/>
    <property type="match status" value="1"/>
</dbReference>
<dbReference type="AlphaFoldDB" id="A0A9N9MUK7"/>
<proteinExistence type="inferred from homology"/>
<evidence type="ECO:0000256" key="10">
    <source>
        <dbReference type="ARBA" id="ARBA00045425"/>
    </source>
</evidence>
<comment type="cofactor">
    <cofactor evidence="1 13">
        <name>pyridoxal 5'-phosphate</name>
        <dbReference type="ChEBI" id="CHEBI:597326"/>
    </cofactor>
</comment>
<evidence type="ECO:0000256" key="4">
    <source>
        <dbReference type="ARBA" id="ARBA00012041"/>
    </source>
</evidence>
<evidence type="ECO:0000256" key="13">
    <source>
        <dbReference type="RuleBase" id="RU361204"/>
    </source>
</evidence>
<comment type="similarity">
    <text evidence="3 13">Belongs to the cysteine synthase/cystathionine beta-synthase family.</text>
</comment>
<dbReference type="Pfam" id="PF00571">
    <property type="entry name" value="CBS"/>
    <property type="match status" value="1"/>
</dbReference>
<dbReference type="GO" id="GO:0006535">
    <property type="term" value="P:cysteine biosynthetic process from serine"/>
    <property type="evidence" value="ECO:0007669"/>
    <property type="project" value="UniProtKB-UniRule"/>
</dbReference>
<dbReference type="EMBL" id="OU892282">
    <property type="protein sequence ID" value="CAG9770957.1"/>
    <property type="molecule type" value="Genomic_DNA"/>
</dbReference>
<evidence type="ECO:0000259" key="14">
    <source>
        <dbReference type="PROSITE" id="PS51371"/>
    </source>
</evidence>
<dbReference type="InterPro" id="IPR046342">
    <property type="entry name" value="CBS_dom_sf"/>
</dbReference>
<dbReference type="GO" id="GO:0004122">
    <property type="term" value="F:cystathionine beta-synthase activity"/>
    <property type="evidence" value="ECO:0007669"/>
    <property type="project" value="UniProtKB-UniRule"/>
</dbReference>
<organism evidence="15 16">
    <name type="scientific">Ceutorhynchus assimilis</name>
    <name type="common">cabbage seed weevil</name>
    <dbReference type="NCBI Taxonomy" id="467358"/>
    <lineage>
        <taxon>Eukaryota</taxon>
        <taxon>Metazoa</taxon>
        <taxon>Ecdysozoa</taxon>
        <taxon>Arthropoda</taxon>
        <taxon>Hexapoda</taxon>
        <taxon>Insecta</taxon>
        <taxon>Pterygota</taxon>
        <taxon>Neoptera</taxon>
        <taxon>Endopterygota</taxon>
        <taxon>Coleoptera</taxon>
        <taxon>Polyphaga</taxon>
        <taxon>Cucujiformia</taxon>
        <taxon>Curculionidae</taxon>
        <taxon>Ceutorhynchinae</taxon>
        <taxon>Ceutorhynchus</taxon>
    </lineage>
</organism>
<evidence type="ECO:0000313" key="15">
    <source>
        <dbReference type="EMBL" id="CAG9770957.1"/>
    </source>
</evidence>
<evidence type="ECO:0000256" key="11">
    <source>
        <dbReference type="ARBA" id="ARBA00047490"/>
    </source>
</evidence>
<dbReference type="GO" id="GO:0005737">
    <property type="term" value="C:cytoplasm"/>
    <property type="evidence" value="ECO:0007669"/>
    <property type="project" value="InterPro"/>
</dbReference>
<dbReference type="Pfam" id="PF00291">
    <property type="entry name" value="PALP"/>
    <property type="match status" value="1"/>
</dbReference>
<dbReference type="PROSITE" id="PS00901">
    <property type="entry name" value="CYS_SYNTHASE"/>
    <property type="match status" value="1"/>
</dbReference>
<keyword evidence="16" id="KW-1185">Reference proteome</keyword>